<dbReference type="PANTHER" id="PTHR28243:SF1">
    <property type="entry name" value="PYRIDOXAMINE 5'-PHOSPHATE OXIDASE ALR4036 FAMILY FMN-BINDING DOMAIN-CONTAINING PROTEIN"/>
    <property type="match status" value="1"/>
</dbReference>
<sequence length="240" mass="27002">MASSTAPRWKTAIVNALSEHEKAVVIQLASIDPTTPIPHVRSHIFRDFIAPKSNPALPLIITTTDIRTPKTTQIISNPHVQIAWWIDSTQEQFRISGLASAIPTPANALYKHFLHNVRNAKSTSAVAALSREGFDWEAKRKQMFKSMSGHMKASWCRPVPGTRLEGEEEEARKWPVKLEEPGDDADEETRRNWETALANFALLIVDPTEADFLELGVMPNRRTRFWKTIDGAWDSEAVVP</sequence>
<dbReference type="Pfam" id="PF12766">
    <property type="entry name" value="Pyridox_oxase_2"/>
    <property type="match status" value="1"/>
</dbReference>
<dbReference type="OrthoDB" id="434253at2759"/>
<dbReference type="AlphaFoldDB" id="A0A8H5HKV4"/>
<organism evidence="2 3">
    <name type="scientific">Tricholomella constricta</name>
    <dbReference type="NCBI Taxonomy" id="117010"/>
    <lineage>
        <taxon>Eukaryota</taxon>
        <taxon>Fungi</taxon>
        <taxon>Dikarya</taxon>
        <taxon>Basidiomycota</taxon>
        <taxon>Agaricomycotina</taxon>
        <taxon>Agaricomycetes</taxon>
        <taxon>Agaricomycetidae</taxon>
        <taxon>Agaricales</taxon>
        <taxon>Tricholomatineae</taxon>
        <taxon>Lyophyllaceae</taxon>
        <taxon>Tricholomella</taxon>
    </lineage>
</organism>
<comment type="caution">
    <text evidence="2">The sequence shown here is derived from an EMBL/GenBank/DDBJ whole genome shotgun (WGS) entry which is preliminary data.</text>
</comment>
<dbReference type="EMBL" id="JAACJP010000004">
    <property type="protein sequence ID" value="KAF5385152.1"/>
    <property type="molecule type" value="Genomic_DNA"/>
</dbReference>
<keyword evidence="3" id="KW-1185">Reference proteome</keyword>
<dbReference type="InterPro" id="IPR012349">
    <property type="entry name" value="Split_barrel_FMN-bd"/>
</dbReference>
<accession>A0A8H5HKV4</accession>
<name>A0A8H5HKV4_9AGAR</name>
<evidence type="ECO:0000313" key="2">
    <source>
        <dbReference type="EMBL" id="KAF5385152.1"/>
    </source>
</evidence>
<gene>
    <name evidence="2" type="ORF">D9615_001080</name>
</gene>
<dbReference type="Gene3D" id="2.30.110.10">
    <property type="entry name" value="Electron Transport, Fmn-binding Protein, Chain A"/>
    <property type="match status" value="1"/>
</dbReference>
<dbReference type="GO" id="GO:0010181">
    <property type="term" value="F:FMN binding"/>
    <property type="evidence" value="ECO:0007669"/>
    <property type="project" value="InterPro"/>
</dbReference>
<dbReference type="InterPro" id="IPR024624">
    <property type="entry name" value="Pyridox_Oxase_Alr4036_FMN-bd"/>
</dbReference>
<protein>
    <recommendedName>
        <fullName evidence="1">Pyridoxamine 5'-phosphate oxidase Alr4036 family FMN-binding domain-containing protein</fullName>
    </recommendedName>
</protein>
<reference evidence="2 3" key="1">
    <citation type="journal article" date="2020" name="ISME J.">
        <title>Uncovering the hidden diversity of litter-decomposition mechanisms in mushroom-forming fungi.</title>
        <authorList>
            <person name="Floudas D."/>
            <person name="Bentzer J."/>
            <person name="Ahren D."/>
            <person name="Johansson T."/>
            <person name="Persson P."/>
            <person name="Tunlid A."/>
        </authorList>
    </citation>
    <scope>NUCLEOTIDE SEQUENCE [LARGE SCALE GENOMIC DNA]</scope>
    <source>
        <strain evidence="2 3">CBS 661.87</strain>
    </source>
</reference>
<dbReference type="SUPFAM" id="SSF50475">
    <property type="entry name" value="FMN-binding split barrel"/>
    <property type="match status" value="1"/>
</dbReference>
<proteinExistence type="predicted"/>
<evidence type="ECO:0000259" key="1">
    <source>
        <dbReference type="Pfam" id="PF12766"/>
    </source>
</evidence>
<feature type="domain" description="Pyridoxamine 5'-phosphate oxidase Alr4036 family FMN-binding" evidence="1">
    <location>
        <begin position="7"/>
        <end position="102"/>
    </location>
</feature>
<evidence type="ECO:0000313" key="3">
    <source>
        <dbReference type="Proteomes" id="UP000565441"/>
    </source>
</evidence>
<dbReference type="Proteomes" id="UP000565441">
    <property type="component" value="Unassembled WGS sequence"/>
</dbReference>
<dbReference type="PANTHER" id="PTHR28243">
    <property type="entry name" value="AGL049CP"/>
    <property type="match status" value="1"/>
</dbReference>